<dbReference type="EMBL" id="CM051399">
    <property type="protein sequence ID" value="KAJ4716136.1"/>
    <property type="molecule type" value="Genomic_DNA"/>
</dbReference>
<evidence type="ECO:0000313" key="2">
    <source>
        <dbReference type="Proteomes" id="UP001164539"/>
    </source>
</evidence>
<organism evidence="1 2">
    <name type="scientific">Melia azedarach</name>
    <name type="common">Chinaberry tree</name>
    <dbReference type="NCBI Taxonomy" id="155640"/>
    <lineage>
        <taxon>Eukaryota</taxon>
        <taxon>Viridiplantae</taxon>
        <taxon>Streptophyta</taxon>
        <taxon>Embryophyta</taxon>
        <taxon>Tracheophyta</taxon>
        <taxon>Spermatophyta</taxon>
        <taxon>Magnoliopsida</taxon>
        <taxon>eudicotyledons</taxon>
        <taxon>Gunneridae</taxon>
        <taxon>Pentapetalae</taxon>
        <taxon>rosids</taxon>
        <taxon>malvids</taxon>
        <taxon>Sapindales</taxon>
        <taxon>Meliaceae</taxon>
        <taxon>Melia</taxon>
    </lineage>
</organism>
<comment type="caution">
    <text evidence="1">The sequence shown here is derived from an EMBL/GenBank/DDBJ whole genome shotgun (WGS) entry which is preliminary data.</text>
</comment>
<keyword evidence="2" id="KW-1185">Reference proteome</keyword>
<evidence type="ECO:0000313" key="1">
    <source>
        <dbReference type="EMBL" id="KAJ4716136.1"/>
    </source>
</evidence>
<reference evidence="1 2" key="1">
    <citation type="journal article" date="2023" name="Science">
        <title>Complex scaffold remodeling in plant triterpene biosynthesis.</title>
        <authorList>
            <person name="De La Pena R."/>
            <person name="Hodgson H."/>
            <person name="Liu J.C."/>
            <person name="Stephenson M.J."/>
            <person name="Martin A.C."/>
            <person name="Owen C."/>
            <person name="Harkess A."/>
            <person name="Leebens-Mack J."/>
            <person name="Jimenez L.E."/>
            <person name="Osbourn A."/>
            <person name="Sattely E.S."/>
        </authorList>
    </citation>
    <scope>NUCLEOTIDE SEQUENCE [LARGE SCALE GENOMIC DNA]</scope>
    <source>
        <strain evidence="2">cv. JPN11</strain>
        <tissue evidence="1">Leaf</tissue>
    </source>
</reference>
<accession>A0ACC1XXA5</accession>
<sequence length="704" mass="79873">MDGNSKENELLMARIEQLEHERDELRKDIEQLCMQQAGPGYLAVATRMHFQRTAGLEQEIENLKKKVAACTRENQNLQEELSEAYRIKSQLADLHAAEVTKNMEAEKQVKFFQGCVAAAFAERDNSIMEAEKAKEKEEIMSQKFNEFQKRLEELTLENIEQKRLNATLQADLAKQEELNETFKEVISRFYEIRQQSLDELEDKSWDDKCALLLHEPAEMWSFNDTSTSKYISALENELEKMRSSVENLQSKLRMGLEIENHLKKSVRELEKKIIRLDKFIIDVIAELHHCHSQLRAHVVNSLDEGRSHIKSIIDEIEEKTQQFDAIGGQVTATYQRDEKLDEFECGDVHIRNDANTNLVSQNDGPGLSPSETDIEGDTSTAPVEQQRDSPGLSPSETDREGYTSEALIQQQMDGPMLSHVEANREGDNCEALAQALQEKVAALLLLSQQEERHLLERNVNAALQKKIEELQRNLLQVTNEKVKALMELAQLKQDYHQLQEKISNEIKQGKVLTENGEKRIVTPERDGRLRNLLKKTNLRRWIGTLDFSGNETQAHLNNEADINSRRSNSMDFARMRIENATLKESMESMDHLTSSIHRLRLSLSKVKELITSEDTVGGVSEALDDIITEAKLVKTALGSSLPVSWSAETDVGSFSDSRDGEPVNVYGETGNEKIDSVSAAGLEMVELLILAAQILKDSRTKKSS</sequence>
<name>A0ACC1XXA5_MELAZ</name>
<proteinExistence type="predicted"/>
<dbReference type="Proteomes" id="UP001164539">
    <property type="component" value="Chromosome 6"/>
</dbReference>
<gene>
    <name evidence="1" type="ORF">OWV82_011197</name>
</gene>
<protein>
    <submittedName>
        <fullName evidence="1">Myosin heavy chain-like protein</fullName>
    </submittedName>
</protein>